<dbReference type="Proteomes" id="UP001213015">
    <property type="component" value="Unassembled WGS sequence"/>
</dbReference>
<comment type="caution">
    <text evidence="2">The sequence shown here is derived from an EMBL/GenBank/DDBJ whole genome shotgun (WGS) entry which is preliminary data.</text>
</comment>
<dbReference type="AlphaFoldDB" id="A0AAP3GWG1"/>
<evidence type="ECO:0000313" key="3">
    <source>
        <dbReference type="Proteomes" id="UP001213015"/>
    </source>
</evidence>
<keyword evidence="1" id="KW-0472">Membrane</keyword>
<keyword evidence="1" id="KW-0812">Transmembrane</keyword>
<evidence type="ECO:0000256" key="1">
    <source>
        <dbReference type="SAM" id="Phobius"/>
    </source>
</evidence>
<feature type="transmembrane region" description="Helical" evidence="1">
    <location>
        <begin position="48"/>
        <end position="69"/>
    </location>
</feature>
<dbReference type="EMBL" id="JAKHLF010000001">
    <property type="protein sequence ID" value="MCZ3844140.1"/>
    <property type="molecule type" value="Genomic_DNA"/>
</dbReference>
<protein>
    <submittedName>
        <fullName evidence="2">Uncharacterized protein</fullName>
    </submittedName>
</protein>
<organism evidence="2 3">
    <name type="scientific">Lactobacillus mulieris</name>
    <dbReference type="NCBI Taxonomy" id="2508708"/>
    <lineage>
        <taxon>Bacteria</taxon>
        <taxon>Bacillati</taxon>
        <taxon>Bacillota</taxon>
        <taxon>Bacilli</taxon>
        <taxon>Lactobacillales</taxon>
        <taxon>Lactobacillaceae</taxon>
        <taxon>Lactobacillus</taxon>
    </lineage>
</organism>
<dbReference type="RefSeq" id="WP_265669126.1">
    <property type="nucleotide sequence ID" value="NZ_JAKHLF010000001.1"/>
</dbReference>
<evidence type="ECO:0000313" key="2">
    <source>
        <dbReference type="EMBL" id="MCZ3844140.1"/>
    </source>
</evidence>
<accession>A0AAP3GWG1</accession>
<proteinExistence type="predicted"/>
<keyword evidence="1" id="KW-1133">Transmembrane helix</keyword>
<gene>
    <name evidence="2" type="ORF">L2422_01195</name>
</gene>
<name>A0AAP3GWG1_9LACO</name>
<reference evidence="2" key="1">
    <citation type="submission" date="2022-01" db="EMBL/GenBank/DDBJ databases">
        <title>VMRC isolate genome collection.</title>
        <authorList>
            <person name="France M."/>
            <person name="Rutt L."/>
            <person name="Humphrys M."/>
            <person name="Ravel J."/>
        </authorList>
    </citation>
    <scope>NUCLEOTIDE SEQUENCE</scope>
    <source>
        <strain evidence="2">C0127B5</strain>
    </source>
</reference>
<sequence>MTYYNYVPNQNYIYNSDFADDAKKIMVYDKNHQLVYTVEKESYWDSPVVAGSIIFISALIGISLLALLVKMILDW</sequence>